<proteinExistence type="inferred from homology"/>
<keyword evidence="4" id="KW-0101">Branched-chain amino acid catabolism</keyword>
<keyword evidence="5" id="KW-0560">Oxidoreductase</keyword>
<dbReference type="Pfam" id="PF14833">
    <property type="entry name" value="NAD_binding_11"/>
    <property type="match status" value="1"/>
</dbReference>
<dbReference type="Gene3D" id="1.10.1040.10">
    <property type="entry name" value="N-(1-d-carboxylethyl)-l-norvaline Dehydrogenase, domain 2"/>
    <property type="match status" value="1"/>
</dbReference>
<dbReference type="EMBL" id="JAIFTH010000016">
    <property type="protein sequence ID" value="KAG9511250.1"/>
    <property type="molecule type" value="Genomic_DNA"/>
</dbReference>
<feature type="domain" description="3-hydroxyisobutyrate dehydrogenase-like NAD-binding" evidence="9">
    <location>
        <begin position="147"/>
        <end position="274"/>
    </location>
</feature>
<evidence type="ECO:0000313" key="11">
    <source>
        <dbReference type="Proteomes" id="UP000825002"/>
    </source>
</evidence>
<dbReference type="PIRSF" id="PIRSF000103">
    <property type="entry name" value="HIBADH"/>
    <property type="match status" value="1"/>
</dbReference>
<evidence type="ECO:0000256" key="3">
    <source>
        <dbReference type="ARBA" id="ARBA00012991"/>
    </source>
</evidence>
<dbReference type="InterPro" id="IPR015815">
    <property type="entry name" value="HIBADH-related"/>
</dbReference>
<dbReference type="InterPro" id="IPR011548">
    <property type="entry name" value="HIBADH"/>
</dbReference>
<comment type="catalytic activity">
    <reaction evidence="7">
        <text>3-hydroxy-2-methylpropanoate + NAD(+) = 2-methyl-3-oxopropanoate + NADH + H(+)</text>
        <dbReference type="Rhea" id="RHEA:17681"/>
        <dbReference type="ChEBI" id="CHEBI:11805"/>
        <dbReference type="ChEBI" id="CHEBI:15378"/>
        <dbReference type="ChEBI" id="CHEBI:57540"/>
        <dbReference type="ChEBI" id="CHEBI:57700"/>
        <dbReference type="ChEBI" id="CHEBI:57945"/>
        <dbReference type="EC" id="1.1.1.31"/>
    </reaction>
</comment>
<dbReference type="InterPro" id="IPR036291">
    <property type="entry name" value="NAD(P)-bd_dom_sf"/>
</dbReference>
<evidence type="ECO:0000256" key="6">
    <source>
        <dbReference type="ARBA" id="ARBA00023027"/>
    </source>
</evidence>
<dbReference type="Gene3D" id="3.40.50.720">
    <property type="entry name" value="NAD(P)-binding Rossmann-like Domain"/>
    <property type="match status" value="1"/>
</dbReference>
<gene>
    <name evidence="10" type="primary">HIBADH</name>
    <name evidence="10" type="ORF">GZH46_00174</name>
</gene>
<dbReference type="PANTHER" id="PTHR22981">
    <property type="entry name" value="3-HYDROXYISOBUTYRATE DEHYDROGENASE-RELATED"/>
    <property type="match status" value="1"/>
</dbReference>
<dbReference type="PANTHER" id="PTHR22981:SF7">
    <property type="entry name" value="3-HYDROXYISOBUTYRATE DEHYDROGENASE, MITOCHONDRIAL"/>
    <property type="match status" value="1"/>
</dbReference>
<feature type="domain" description="6-phosphogluconate dehydrogenase NADP-binding" evidence="8">
    <location>
        <begin position="1"/>
        <end position="144"/>
    </location>
</feature>
<keyword evidence="6" id="KW-0520">NAD</keyword>
<dbReference type="EC" id="1.1.1.31" evidence="3"/>
<dbReference type="InterPro" id="IPR008927">
    <property type="entry name" value="6-PGluconate_DH-like_C_sf"/>
</dbReference>
<name>A0ABQ7SCV1_9ACAR</name>
<evidence type="ECO:0000259" key="8">
    <source>
        <dbReference type="Pfam" id="PF03446"/>
    </source>
</evidence>
<evidence type="ECO:0000256" key="1">
    <source>
        <dbReference type="ARBA" id="ARBA00005109"/>
    </source>
</evidence>
<dbReference type="Pfam" id="PF03446">
    <property type="entry name" value="NAD_binding_2"/>
    <property type="match status" value="1"/>
</dbReference>
<keyword evidence="11" id="KW-1185">Reference proteome</keyword>
<dbReference type="InterPro" id="IPR029154">
    <property type="entry name" value="HIBADH-like_NADP-bd"/>
</dbReference>
<evidence type="ECO:0000313" key="10">
    <source>
        <dbReference type="EMBL" id="KAG9511250.1"/>
    </source>
</evidence>
<dbReference type="InterPro" id="IPR013328">
    <property type="entry name" value="6PGD_dom2"/>
</dbReference>
<organism evidence="10 11">
    <name type="scientific">Fragariocoptes setiger</name>
    <dbReference type="NCBI Taxonomy" id="1670756"/>
    <lineage>
        <taxon>Eukaryota</taxon>
        <taxon>Metazoa</taxon>
        <taxon>Ecdysozoa</taxon>
        <taxon>Arthropoda</taxon>
        <taxon>Chelicerata</taxon>
        <taxon>Arachnida</taxon>
        <taxon>Acari</taxon>
        <taxon>Acariformes</taxon>
        <taxon>Trombidiformes</taxon>
        <taxon>Prostigmata</taxon>
        <taxon>Eupodina</taxon>
        <taxon>Eriophyoidea</taxon>
        <taxon>Phytoptidae</taxon>
        <taxon>Fragariocoptes</taxon>
    </lineage>
</organism>
<evidence type="ECO:0000256" key="7">
    <source>
        <dbReference type="ARBA" id="ARBA00049197"/>
    </source>
</evidence>
<comment type="pathway">
    <text evidence="1">Amino-acid degradation; L-valine degradation.</text>
</comment>
<comment type="similarity">
    <text evidence="2">Belongs to the HIBADH-related family. 3-hydroxyisobutyrate dehydrogenase subfamily.</text>
</comment>
<evidence type="ECO:0000259" key="9">
    <source>
        <dbReference type="Pfam" id="PF14833"/>
    </source>
</evidence>
<accession>A0ABQ7SCV1</accession>
<dbReference type="InterPro" id="IPR006115">
    <property type="entry name" value="6PGDH_NADP-bd"/>
</dbReference>
<protein>
    <recommendedName>
        <fullName evidence="3">3-hydroxyisobutyrate dehydrogenase</fullName>
        <ecNumber evidence="3">1.1.1.31</ecNumber>
    </recommendedName>
</protein>
<dbReference type="SUPFAM" id="SSF51735">
    <property type="entry name" value="NAD(P)-binding Rossmann-fold domains"/>
    <property type="match status" value="1"/>
</dbReference>
<comment type="caution">
    <text evidence="10">The sequence shown here is derived from an EMBL/GenBank/DDBJ whole genome shotgun (WGS) entry which is preliminary data.</text>
</comment>
<dbReference type="NCBIfam" id="TIGR01692">
    <property type="entry name" value="HIBADH"/>
    <property type="match status" value="1"/>
</dbReference>
<feature type="non-terminal residue" evidence="10">
    <location>
        <position position="1"/>
    </location>
</feature>
<dbReference type="SUPFAM" id="SSF48179">
    <property type="entry name" value="6-phosphogluconate dehydrogenase C-terminal domain-like"/>
    <property type="match status" value="1"/>
</dbReference>
<evidence type="ECO:0000256" key="5">
    <source>
        <dbReference type="ARBA" id="ARBA00023002"/>
    </source>
</evidence>
<dbReference type="Proteomes" id="UP000825002">
    <property type="component" value="Unassembled WGS sequence"/>
</dbReference>
<reference evidence="10 11" key="1">
    <citation type="submission" date="2020-10" db="EMBL/GenBank/DDBJ databases">
        <authorList>
            <person name="Klimov P.B."/>
            <person name="Dyachkov S.M."/>
            <person name="Chetverikov P.E."/>
        </authorList>
    </citation>
    <scope>NUCLEOTIDE SEQUENCE [LARGE SCALE GENOMIC DNA]</scope>
    <source>
        <strain evidence="10">BMOC 18-1129-001#AD2665</strain>
        <tissue evidence="10">Entire mites</tissue>
    </source>
</reference>
<evidence type="ECO:0000256" key="4">
    <source>
        <dbReference type="ARBA" id="ARBA00022456"/>
    </source>
</evidence>
<evidence type="ECO:0000256" key="2">
    <source>
        <dbReference type="ARBA" id="ARBA00006013"/>
    </source>
</evidence>
<sequence length="279" mass="30013">MMKNGHKVTVYDVNKSATQDLAKNGASVASSLTEISQKCQRIFTMLPTPEVILNVYKSPDGLLAKASSDTVFVDSSTVDPGTAQDVHQAAKAKNIKFFDAPVAGAVPAARAGTLVFMVGGDETEIKQYIESYLMGMGTSVFYCGPIGFGCAAKICNNQLLANNMTAFSEALHLGRNFGLDPKLLTQIINKGSGRSWCSEIYNPAPGINETSPSSNDYNGGFRVDLLYKDLGLAAKLAQQVHSPMPLGTLTQQIYRLMVNAGEYAAKDFSIVYKFLKGNK</sequence>